<dbReference type="GO" id="GO:0005524">
    <property type="term" value="F:ATP binding"/>
    <property type="evidence" value="ECO:0007669"/>
    <property type="project" value="InterPro"/>
</dbReference>
<dbReference type="PROSITE" id="PS51192">
    <property type="entry name" value="HELICASE_ATP_BIND_1"/>
    <property type="match status" value="1"/>
</dbReference>
<comment type="catalytic activity">
    <reaction evidence="4">
        <text>Couples ATP hydrolysis with the unwinding of duplex DNA by translocating in the 3'-5' direction.</text>
        <dbReference type="EC" id="5.6.2.4"/>
    </reaction>
</comment>
<accession>A0A0C9Y5J5</accession>
<comment type="similarity">
    <text evidence="1">Belongs to the helicase family. RecQ subfamily.</text>
</comment>
<dbReference type="InterPro" id="IPR027417">
    <property type="entry name" value="P-loop_NTPase"/>
</dbReference>
<organism evidence="7 8">
    <name type="scientific">Laccaria amethystina LaAM-08-1</name>
    <dbReference type="NCBI Taxonomy" id="1095629"/>
    <lineage>
        <taxon>Eukaryota</taxon>
        <taxon>Fungi</taxon>
        <taxon>Dikarya</taxon>
        <taxon>Basidiomycota</taxon>
        <taxon>Agaricomycotina</taxon>
        <taxon>Agaricomycetes</taxon>
        <taxon>Agaricomycetidae</taxon>
        <taxon>Agaricales</taxon>
        <taxon>Agaricineae</taxon>
        <taxon>Hydnangiaceae</taxon>
        <taxon>Laccaria</taxon>
    </lineage>
</organism>
<keyword evidence="2" id="KW-0238">DNA-binding</keyword>
<evidence type="ECO:0000256" key="5">
    <source>
        <dbReference type="ARBA" id="ARBA00034808"/>
    </source>
</evidence>
<name>A0A0C9Y5J5_9AGAR</name>
<reference evidence="7 8" key="1">
    <citation type="submission" date="2014-04" db="EMBL/GenBank/DDBJ databases">
        <authorList>
            <consortium name="DOE Joint Genome Institute"/>
            <person name="Kuo A."/>
            <person name="Kohler A."/>
            <person name="Nagy L.G."/>
            <person name="Floudas D."/>
            <person name="Copeland A."/>
            <person name="Barry K.W."/>
            <person name="Cichocki N."/>
            <person name="Veneault-Fourrey C."/>
            <person name="LaButti K."/>
            <person name="Lindquist E.A."/>
            <person name="Lipzen A."/>
            <person name="Lundell T."/>
            <person name="Morin E."/>
            <person name="Murat C."/>
            <person name="Sun H."/>
            <person name="Tunlid A."/>
            <person name="Henrissat B."/>
            <person name="Grigoriev I.V."/>
            <person name="Hibbett D.S."/>
            <person name="Martin F."/>
            <person name="Nordberg H.P."/>
            <person name="Cantor M.N."/>
            <person name="Hua S.X."/>
        </authorList>
    </citation>
    <scope>NUCLEOTIDE SEQUENCE [LARGE SCALE GENOMIC DNA]</scope>
    <source>
        <strain evidence="7 8">LaAM-08-1</strain>
    </source>
</reference>
<dbReference type="STRING" id="1095629.A0A0C9Y5J5"/>
<dbReference type="GO" id="GO:0009378">
    <property type="term" value="F:four-way junction helicase activity"/>
    <property type="evidence" value="ECO:0007669"/>
    <property type="project" value="TreeGrafter"/>
</dbReference>
<dbReference type="Pfam" id="PF00270">
    <property type="entry name" value="DEAD"/>
    <property type="match status" value="1"/>
</dbReference>
<evidence type="ECO:0000259" key="6">
    <source>
        <dbReference type="PROSITE" id="PS51192"/>
    </source>
</evidence>
<dbReference type="EC" id="5.6.2.4" evidence="5"/>
<dbReference type="EMBL" id="KN838560">
    <property type="protein sequence ID" value="KIK05417.1"/>
    <property type="molecule type" value="Genomic_DNA"/>
</dbReference>
<evidence type="ECO:0000256" key="1">
    <source>
        <dbReference type="ARBA" id="ARBA00005446"/>
    </source>
</evidence>
<dbReference type="PANTHER" id="PTHR13710">
    <property type="entry name" value="DNA HELICASE RECQ FAMILY MEMBER"/>
    <property type="match status" value="1"/>
</dbReference>
<dbReference type="Proteomes" id="UP000054477">
    <property type="component" value="Unassembled WGS sequence"/>
</dbReference>
<sequence>EIVVSESFRKEVLSKKKFHQQLRAVCVDEAHCISLWGGSFRPDYASLGVLRGRFPSNVPFVVASATLPEHILDDIKRKLRL</sequence>
<dbReference type="HOGENOM" id="CLU_126713_2_1_1"/>
<keyword evidence="8" id="KW-1185">Reference proteome</keyword>
<dbReference type="AlphaFoldDB" id="A0A0C9Y5J5"/>
<feature type="non-terminal residue" evidence="7">
    <location>
        <position position="81"/>
    </location>
</feature>
<dbReference type="OrthoDB" id="10261556at2759"/>
<evidence type="ECO:0000313" key="8">
    <source>
        <dbReference type="Proteomes" id="UP000054477"/>
    </source>
</evidence>
<evidence type="ECO:0000313" key="7">
    <source>
        <dbReference type="EMBL" id="KIK05417.1"/>
    </source>
</evidence>
<keyword evidence="3" id="KW-0413">Isomerase</keyword>
<evidence type="ECO:0000256" key="3">
    <source>
        <dbReference type="ARBA" id="ARBA00023235"/>
    </source>
</evidence>
<dbReference type="InterPro" id="IPR014001">
    <property type="entry name" value="Helicase_ATP-bd"/>
</dbReference>
<dbReference type="InterPro" id="IPR011545">
    <property type="entry name" value="DEAD/DEAH_box_helicase_dom"/>
</dbReference>
<dbReference type="Gene3D" id="3.40.50.300">
    <property type="entry name" value="P-loop containing nucleotide triphosphate hydrolases"/>
    <property type="match status" value="1"/>
</dbReference>
<feature type="non-terminal residue" evidence="7">
    <location>
        <position position="1"/>
    </location>
</feature>
<evidence type="ECO:0000256" key="4">
    <source>
        <dbReference type="ARBA" id="ARBA00034617"/>
    </source>
</evidence>
<proteinExistence type="inferred from homology"/>
<evidence type="ECO:0000256" key="2">
    <source>
        <dbReference type="ARBA" id="ARBA00023125"/>
    </source>
</evidence>
<dbReference type="GO" id="GO:0003677">
    <property type="term" value="F:DNA binding"/>
    <property type="evidence" value="ECO:0007669"/>
    <property type="project" value="UniProtKB-KW"/>
</dbReference>
<protein>
    <recommendedName>
        <fullName evidence="5">DNA 3'-5' helicase</fullName>
        <ecNumber evidence="5">5.6.2.4</ecNumber>
    </recommendedName>
</protein>
<gene>
    <name evidence="7" type="ORF">K443DRAFT_26399</name>
</gene>
<dbReference type="GO" id="GO:0005694">
    <property type="term" value="C:chromosome"/>
    <property type="evidence" value="ECO:0007669"/>
    <property type="project" value="TreeGrafter"/>
</dbReference>
<dbReference type="GO" id="GO:0000724">
    <property type="term" value="P:double-strand break repair via homologous recombination"/>
    <property type="evidence" value="ECO:0007669"/>
    <property type="project" value="TreeGrafter"/>
</dbReference>
<dbReference type="PANTHER" id="PTHR13710:SF105">
    <property type="entry name" value="ATP-DEPENDENT DNA HELICASE Q1"/>
    <property type="match status" value="1"/>
</dbReference>
<dbReference type="GO" id="GO:0005737">
    <property type="term" value="C:cytoplasm"/>
    <property type="evidence" value="ECO:0007669"/>
    <property type="project" value="TreeGrafter"/>
</dbReference>
<reference evidence="8" key="2">
    <citation type="submission" date="2015-01" db="EMBL/GenBank/DDBJ databases">
        <title>Evolutionary Origins and Diversification of the Mycorrhizal Mutualists.</title>
        <authorList>
            <consortium name="DOE Joint Genome Institute"/>
            <consortium name="Mycorrhizal Genomics Consortium"/>
            <person name="Kohler A."/>
            <person name="Kuo A."/>
            <person name="Nagy L.G."/>
            <person name="Floudas D."/>
            <person name="Copeland A."/>
            <person name="Barry K.W."/>
            <person name="Cichocki N."/>
            <person name="Veneault-Fourrey C."/>
            <person name="LaButti K."/>
            <person name="Lindquist E.A."/>
            <person name="Lipzen A."/>
            <person name="Lundell T."/>
            <person name="Morin E."/>
            <person name="Murat C."/>
            <person name="Riley R."/>
            <person name="Ohm R."/>
            <person name="Sun H."/>
            <person name="Tunlid A."/>
            <person name="Henrissat B."/>
            <person name="Grigoriev I.V."/>
            <person name="Hibbett D.S."/>
            <person name="Martin F."/>
        </authorList>
    </citation>
    <scope>NUCLEOTIDE SEQUENCE [LARGE SCALE GENOMIC DNA]</scope>
    <source>
        <strain evidence="8">LaAM-08-1</strain>
    </source>
</reference>
<dbReference type="SUPFAM" id="SSF52540">
    <property type="entry name" value="P-loop containing nucleoside triphosphate hydrolases"/>
    <property type="match status" value="1"/>
</dbReference>
<feature type="domain" description="Helicase ATP-binding" evidence="6">
    <location>
        <begin position="1"/>
        <end position="81"/>
    </location>
</feature>
<dbReference type="GO" id="GO:0043138">
    <property type="term" value="F:3'-5' DNA helicase activity"/>
    <property type="evidence" value="ECO:0007669"/>
    <property type="project" value="UniProtKB-EC"/>
</dbReference>